<organism evidence="1 2">
    <name type="scientific">Cryptolaemus montrouzieri</name>
    <dbReference type="NCBI Taxonomy" id="559131"/>
    <lineage>
        <taxon>Eukaryota</taxon>
        <taxon>Metazoa</taxon>
        <taxon>Ecdysozoa</taxon>
        <taxon>Arthropoda</taxon>
        <taxon>Hexapoda</taxon>
        <taxon>Insecta</taxon>
        <taxon>Pterygota</taxon>
        <taxon>Neoptera</taxon>
        <taxon>Endopterygota</taxon>
        <taxon>Coleoptera</taxon>
        <taxon>Polyphaga</taxon>
        <taxon>Cucujiformia</taxon>
        <taxon>Coccinelloidea</taxon>
        <taxon>Coccinellidae</taxon>
        <taxon>Scymninae</taxon>
        <taxon>Scymnini</taxon>
        <taxon>Cryptolaemus</taxon>
    </lineage>
</organism>
<protein>
    <recommendedName>
        <fullName evidence="3">Poly [ADP-ribose] polymerase</fullName>
    </recommendedName>
</protein>
<dbReference type="Proteomes" id="UP001516400">
    <property type="component" value="Unassembled WGS sequence"/>
</dbReference>
<dbReference type="Gene3D" id="3.90.228.10">
    <property type="match status" value="1"/>
</dbReference>
<name>A0ABD2ND59_9CUCU</name>
<dbReference type="PANTHER" id="PTHR45740:SF2">
    <property type="entry name" value="POLY [ADP-RIBOSE] POLYMERASE"/>
    <property type="match status" value="1"/>
</dbReference>
<keyword evidence="2" id="KW-1185">Reference proteome</keyword>
<proteinExistence type="predicted"/>
<reference evidence="1 2" key="1">
    <citation type="journal article" date="2021" name="BMC Biol.">
        <title>Horizontally acquired antibacterial genes associated with adaptive radiation of ladybird beetles.</title>
        <authorList>
            <person name="Li H.S."/>
            <person name="Tang X.F."/>
            <person name="Huang Y.H."/>
            <person name="Xu Z.Y."/>
            <person name="Chen M.L."/>
            <person name="Du X.Y."/>
            <person name="Qiu B.Y."/>
            <person name="Chen P.T."/>
            <person name="Zhang W."/>
            <person name="Slipinski A."/>
            <person name="Escalona H.E."/>
            <person name="Waterhouse R.M."/>
            <person name="Zwick A."/>
            <person name="Pang H."/>
        </authorList>
    </citation>
    <scope>NUCLEOTIDE SEQUENCE [LARGE SCALE GENOMIC DNA]</scope>
    <source>
        <strain evidence="1">SYSU2018</strain>
    </source>
</reference>
<dbReference type="PANTHER" id="PTHR45740">
    <property type="entry name" value="POLY [ADP-RIBOSE] POLYMERASE"/>
    <property type="match status" value="1"/>
</dbReference>
<dbReference type="EMBL" id="JABFTP020000103">
    <property type="protein sequence ID" value="KAL3276365.1"/>
    <property type="molecule type" value="Genomic_DNA"/>
</dbReference>
<evidence type="ECO:0008006" key="3">
    <source>
        <dbReference type="Google" id="ProtNLM"/>
    </source>
</evidence>
<gene>
    <name evidence="1" type="ORF">HHI36_011749</name>
</gene>
<dbReference type="InterPro" id="IPR051712">
    <property type="entry name" value="ARTD-AVP"/>
</dbReference>
<accession>A0ABD2ND59</accession>
<dbReference type="SUPFAM" id="SSF56399">
    <property type="entry name" value="ADP-ribosylation"/>
    <property type="match status" value="1"/>
</dbReference>
<dbReference type="AlphaFoldDB" id="A0ABD2ND59"/>
<comment type="caution">
    <text evidence="1">The sequence shown here is derived from an EMBL/GenBank/DDBJ whole genome shotgun (WGS) entry which is preliminary data.</text>
</comment>
<evidence type="ECO:0000313" key="1">
    <source>
        <dbReference type="EMBL" id="KAL3276365.1"/>
    </source>
</evidence>
<sequence length="190" mass="22431">MFLEELTRFLPDHWSPMNLRQKWEMIEVPSYTSEYTYIKSQFQGIGSMGPIYRIQNPVLFTKFYMKTIDYEMRGDTKILTLYHDTVQSNVESIAAFNIDWRYGERFKYGPGVYFSTSSFTAQRRANRELGQHRAMFLVNVLVGRTQVGRSEEFLPDIFNDTVVSPDGETYVKYFDSEYYPTYVQFYTASS</sequence>
<evidence type="ECO:0000313" key="2">
    <source>
        <dbReference type="Proteomes" id="UP001516400"/>
    </source>
</evidence>